<dbReference type="Proteomes" id="UP000287872">
    <property type="component" value="Unassembled WGS sequence"/>
</dbReference>
<comment type="caution">
    <text evidence="5">The sequence shown here is derived from an EMBL/GenBank/DDBJ whole genome shotgun (WGS) entry which is preliminary data.</text>
</comment>
<dbReference type="PANTHER" id="PTHR30483:SF6">
    <property type="entry name" value="PERIPLASMIC BINDING PROTEIN OF ABC TRANSPORTER FOR NATURAL AMINO ACIDS"/>
    <property type="match status" value="1"/>
</dbReference>
<dbReference type="RefSeq" id="WP_125000135.1">
    <property type="nucleotide sequence ID" value="NZ_BHYK01000008.1"/>
</dbReference>
<organism evidence="5 6">
    <name type="scientific">Clostridium tagluense</name>
    <dbReference type="NCBI Taxonomy" id="360422"/>
    <lineage>
        <taxon>Bacteria</taxon>
        <taxon>Bacillati</taxon>
        <taxon>Bacillota</taxon>
        <taxon>Clostridia</taxon>
        <taxon>Eubacteriales</taxon>
        <taxon>Clostridiaceae</taxon>
        <taxon>Clostridium</taxon>
    </lineage>
</organism>
<evidence type="ECO:0000259" key="4">
    <source>
        <dbReference type="Pfam" id="PF13458"/>
    </source>
</evidence>
<dbReference type="Pfam" id="PF13458">
    <property type="entry name" value="Peripla_BP_6"/>
    <property type="match status" value="1"/>
</dbReference>
<dbReference type="InterPro" id="IPR028081">
    <property type="entry name" value="Leu-bd"/>
</dbReference>
<keyword evidence="3" id="KW-1133">Transmembrane helix</keyword>
<evidence type="ECO:0000256" key="3">
    <source>
        <dbReference type="SAM" id="Phobius"/>
    </source>
</evidence>
<protein>
    <submittedName>
        <fullName evidence="5">ABC transporter substrate-binding protein</fullName>
    </submittedName>
</protein>
<keyword evidence="3" id="KW-0812">Transmembrane</keyword>
<name>A0A401UKR5_9CLOT</name>
<reference evidence="5 6" key="1">
    <citation type="submission" date="2018-11" db="EMBL/GenBank/DDBJ databases">
        <title>Genome sequencing and assembly of Clostridium tagluense strain A121.</title>
        <authorList>
            <person name="Murakami T."/>
            <person name="Segawa T."/>
            <person name="Shcherbakova V.A."/>
            <person name="Mori H."/>
            <person name="Yoshimura Y."/>
        </authorList>
    </citation>
    <scope>NUCLEOTIDE SEQUENCE [LARGE SCALE GENOMIC DNA]</scope>
    <source>
        <strain evidence="5 6">A121</strain>
    </source>
</reference>
<evidence type="ECO:0000256" key="1">
    <source>
        <dbReference type="ARBA" id="ARBA00010062"/>
    </source>
</evidence>
<keyword evidence="6" id="KW-1185">Reference proteome</keyword>
<feature type="transmembrane region" description="Helical" evidence="3">
    <location>
        <begin position="7"/>
        <end position="24"/>
    </location>
</feature>
<evidence type="ECO:0000313" key="5">
    <source>
        <dbReference type="EMBL" id="GCD10095.1"/>
    </source>
</evidence>
<dbReference type="OrthoDB" id="9783240at2"/>
<accession>A0A401UKR5</accession>
<dbReference type="InterPro" id="IPR051010">
    <property type="entry name" value="BCAA_transport"/>
</dbReference>
<feature type="domain" description="Leucine-binding protein" evidence="4">
    <location>
        <begin position="32"/>
        <end position="370"/>
    </location>
</feature>
<evidence type="ECO:0000256" key="2">
    <source>
        <dbReference type="ARBA" id="ARBA00022729"/>
    </source>
</evidence>
<comment type="similarity">
    <text evidence="1">Belongs to the leucine-binding protein family.</text>
</comment>
<keyword evidence="3" id="KW-0472">Membrane</keyword>
<dbReference type="EMBL" id="BHYK01000008">
    <property type="protein sequence ID" value="GCD10095.1"/>
    <property type="molecule type" value="Genomic_DNA"/>
</dbReference>
<sequence>MRLKRNTIIILCVIYICNVSYLTGCNKDKKNIKIGILGTMSGINSDLSVSGRRGAELAIEEYNKASGLGEEKVELVVKDDKNDPIISLRAQKEFIAENIPVVVGPYTSGMIVDSMSYLKDKNILFLSPTVSSDALTGIDDNFIRFIASTSGQALLLNNMANKNKDKKFAVLYDLENKGFTDALYNNFKKLLERNKGEIVLTKTFSSSLNVNYSSLAKEVLDSKANALFIIGDSKTNAEITQQIRKLGTNIHIYSPLWSNTADLIRKGGNAIEDMFIVGGIDFSDKSMNFVKFRNAYVDKYGENPTFSSVYSYETVEALLLAIKMGPDLMPSTLKNNIIKIKKFQGLQGNYSIDKFGDNNRKYMIFKIESGQLKKGD</sequence>
<dbReference type="PANTHER" id="PTHR30483">
    <property type="entry name" value="LEUCINE-SPECIFIC-BINDING PROTEIN"/>
    <property type="match status" value="1"/>
</dbReference>
<dbReference type="Gene3D" id="3.40.50.2300">
    <property type="match status" value="2"/>
</dbReference>
<proteinExistence type="inferred from homology"/>
<dbReference type="SUPFAM" id="SSF53822">
    <property type="entry name" value="Periplasmic binding protein-like I"/>
    <property type="match status" value="1"/>
</dbReference>
<dbReference type="AlphaFoldDB" id="A0A401UKR5"/>
<keyword evidence="2" id="KW-0732">Signal</keyword>
<evidence type="ECO:0000313" key="6">
    <source>
        <dbReference type="Proteomes" id="UP000287872"/>
    </source>
</evidence>
<dbReference type="InterPro" id="IPR028082">
    <property type="entry name" value="Peripla_BP_I"/>
</dbReference>
<gene>
    <name evidence="5" type="ORF">Ctaglu_17180</name>
</gene>